<gene>
    <name evidence="1" type="ORF">NCTC11679_00134</name>
</gene>
<reference evidence="1 2" key="1">
    <citation type="submission" date="2018-06" db="EMBL/GenBank/DDBJ databases">
        <authorList>
            <consortium name="Pathogen Informatics"/>
            <person name="Doyle S."/>
        </authorList>
    </citation>
    <scope>NUCLEOTIDE SEQUENCE [LARGE SCALE GENOMIC DNA]</scope>
    <source>
        <strain evidence="1 2">NCTC11679</strain>
    </source>
</reference>
<name>A0A378AL00_KLEPN</name>
<protein>
    <submittedName>
        <fullName evidence="1">Uncharacterized protein</fullName>
    </submittedName>
</protein>
<proteinExistence type="predicted"/>
<sequence length="32" mass="3888">MDAIFDRVVREIFSKYNHTFLEKMAVQDGIWQ</sequence>
<accession>A0A378AL00</accession>
<evidence type="ECO:0000313" key="2">
    <source>
        <dbReference type="Proteomes" id="UP000255239"/>
    </source>
</evidence>
<evidence type="ECO:0000313" key="1">
    <source>
        <dbReference type="EMBL" id="STV12889.1"/>
    </source>
</evidence>
<dbReference type="AlphaFoldDB" id="A0A378AL00"/>
<dbReference type="Proteomes" id="UP000255239">
    <property type="component" value="Unassembled WGS sequence"/>
</dbReference>
<organism evidence="1 2">
    <name type="scientific">Klebsiella pneumoniae</name>
    <dbReference type="NCBI Taxonomy" id="573"/>
    <lineage>
        <taxon>Bacteria</taxon>
        <taxon>Pseudomonadati</taxon>
        <taxon>Pseudomonadota</taxon>
        <taxon>Gammaproteobacteria</taxon>
        <taxon>Enterobacterales</taxon>
        <taxon>Enterobacteriaceae</taxon>
        <taxon>Klebsiella/Raoultella group</taxon>
        <taxon>Klebsiella</taxon>
        <taxon>Klebsiella pneumoniae complex</taxon>
    </lineage>
</organism>
<dbReference type="EMBL" id="UGMG01000001">
    <property type="protein sequence ID" value="STV12889.1"/>
    <property type="molecule type" value="Genomic_DNA"/>
</dbReference>